<evidence type="ECO:0000256" key="5">
    <source>
        <dbReference type="RuleBase" id="RU367124"/>
    </source>
</evidence>
<evidence type="ECO:0000256" key="3">
    <source>
        <dbReference type="ARBA" id="ARBA00022525"/>
    </source>
</evidence>
<dbReference type="HOGENOM" id="CLU_1113190_0_0_1"/>
<dbReference type="EMBL" id="DS566079">
    <property type="status" value="NOT_ANNOTATED_CDS"/>
    <property type="molecule type" value="Genomic_DNA"/>
</dbReference>
<evidence type="ECO:0000313" key="7">
    <source>
        <dbReference type="EnsemblProtists" id="Phyra83086"/>
    </source>
</evidence>
<feature type="chain" id="PRO_5028519248" description="RxLR effector protein" evidence="5">
    <location>
        <begin position="24"/>
        <end position="250"/>
    </location>
</feature>
<organism evidence="7 8">
    <name type="scientific">Phytophthora ramorum</name>
    <name type="common">Sudden oak death agent</name>
    <dbReference type="NCBI Taxonomy" id="164328"/>
    <lineage>
        <taxon>Eukaryota</taxon>
        <taxon>Sar</taxon>
        <taxon>Stramenopiles</taxon>
        <taxon>Oomycota</taxon>
        <taxon>Peronosporomycetes</taxon>
        <taxon>Peronosporales</taxon>
        <taxon>Peronosporaceae</taxon>
        <taxon>Phytophthora</taxon>
    </lineage>
</organism>
<comment type="subcellular location">
    <subcellularLocation>
        <location evidence="1 5">Secreted</location>
    </subcellularLocation>
</comment>
<keyword evidence="8" id="KW-1185">Reference proteome</keyword>
<dbReference type="InterPro" id="IPR031825">
    <property type="entry name" value="RXLR"/>
</dbReference>
<accession>H3GZ88</accession>
<comment type="function">
    <text evidence="5">Effector that suppresses plant defense responses during pathogen infection.</text>
</comment>
<evidence type="ECO:0000256" key="1">
    <source>
        <dbReference type="ARBA" id="ARBA00004613"/>
    </source>
</evidence>
<comment type="domain">
    <text evidence="5">The RxLR-dEER motif acts to carry the protein into the host cell cytoplasm through binding to cell surface phosphatidylinositol-3-phosphate.</text>
</comment>
<name>H3GZ88_PHYRM</name>
<proteinExistence type="inferred from homology"/>
<dbReference type="EnsemblProtists" id="Phyra83086">
    <property type="protein sequence ID" value="Phyra83086"/>
    <property type="gene ID" value="Phyra83086"/>
</dbReference>
<dbReference type="VEuPathDB" id="FungiDB:KRP22_14382"/>
<dbReference type="GO" id="GO:0005576">
    <property type="term" value="C:extracellular region"/>
    <property type="evidence" value="ECO:0007669"/>
    <property type="project" value="UniProtKB-SubCell"/>
</dbReference>
<evidence type="ECO:0000256" key="6">
    <source>
        <dbReference type="SAM" id="Coils"/>
    </source>
</evidence>
<protein>
    <recommendedName>
        <fullName evidence="5">RxLR effector protein</fullName>
    </recommendedName>
</protein>
<reference evidence="8" key="1">
    <citation type="journal article" date="2006" name="Science">
        <title>Phytophthora genome sequences uncover evolutionary origins and mechanisms of pathogenesis.</title>
        <authorList>
            <person name="Tyler B.M."/>
            <person name="Tripathy S."/>
            <person name="Zhang X."/>
            <person name="Dehal P."/>
            <person name="Jiang R.H."/>
            <person name="Aerts A."/>
            <person name="Arredondo F.D."/>
            <person name="Baxter L."/>
            <person name="Bensasson D."/>
            <person name="Beynon J.L."/>
            <person name="Chapman J."/>
            <person name="Damasceno C.M."/>
            <person name="Dorrance A.E."/>
            <person name="Dou D."/>
            <person name="Dickerman A.W."/>
            <person name="Dubchak I.L."/>
            <person name="Garbelotto M."/>
            <person name="Gijzen M."/>
            <person name="Gordon S.G."/>
            <person name="Govers F."/>
            <person name="Grunwald N.J."/>
            <person name="Huang W."/>
            <person name="Ivors K.L."/>
            <person name="Jones R.W."/>
            <person name="Kamoun S."/>
            <person name="Krampis K."/>
            <person name="Lamour K.H."/>
            <person name="Lee M.K."/>
            <person name="McDonald W.H."/>
            <person name="Medina M."/>
            <person name="Meijer H.J."/>
            <person name="Nordberg E.K."/>
            <person name="Maclean D.J."/>
            <person name="Ospina-Giraldo M.D."/>
            <person name="Morris P.F."/>
            <person name="Phuntumart V."/>
            <person name="Putnam N.H."/>
            <person name="Rash S."/>
            <person name="Rose J.K."/>
            <person name="Sakihama Y."/>
            <person name="Salamov A.A."/>
            <person name="Savidor A."/>
            <person name="Scheuring C.F."/>
            <person name="Smith B.M."/>
            <person name="Sobral B.W."/>
            <person name="Terry A."/>
            <person name="Torto-Alalibo T.A."/>
            <person name="Win J."/>
            <person name="Xu Z."/>
            <person name="Zhang H."/>
            <person name="Grigoriev I.V."/>
            <person name="Rokhsar D.S."/>
            <person name="Boore J.L."/>
        </authorList>
    </citation>
    <scope>NUCLEOTIDE SEQUENCE [LARGE SCALE GENOMIC DNA]</scope>
    <source>
        <strain evidence="8">Pr102</strain>
    </source>
</reference>
<evidence type="ECO:0000256" key="2">
    <source>
        <dbReference type="ARBA" id="ARBA00010400"/>
    </source>
</evidence>
<evidence type="ECO:0000313" key="8">
    <source>
        <dbReference type="Proteomes" id="UP000005238"/>
    </source>
</evidence>
<dbReference type="Proteomes" id="UP000005238">
    <property type="component" value="Unassembled WGS sequence"/>
</dbReference>
<dbReference type="Pfam" id="PF16810">
    <property type="entry name" value="RXLR"/>
    <property type="match status" value="1"/>
</dbReference>
<feature type="coiled-coil region" evidence="6">
    <location>
        <begin position="87"/>
        <end position="114"/>
    </location>
</feature>
<keyword evidence="3 5" id="KW-0964">Secreted</keyword>
<comment type="similarity">
    <text evidence="2 5">Belongs to the RxLR effector family.</text>
</comment>
<evidence type="ECO:0000256" key="4">
    <source>
        <dbReference type="ARBA" id="ARBA00022729"/>
    </source>
</evidence>
<reference evidence="7" key="2">
    <citation type="submission" date="2015-06" db="UniProtKB">
        <authorList>
            <consortium name="EnsemblProtists"/>
        </authorList>
    </citation>
    <scope>IDENTIFICATION</scope>
    <source>
        <strain evidence="7">Pr102</strain>
    </source>
</reference>
<keyword evidence="4 5" id="KW-0732">Signal</keyword>
<dbReference type="VEuPathDB" id="FungiDB:KRP23_14120"/>
<dbReference type="PROSITE" id="PS51257">
    <property type="entry name" value="PROKAR_LIPOPROTEIN"/>
    <property type="match status" value="1"/>
</dbReference>
<dbReference type="AlphaFoldDB" id="H3GZ88"/>
<sequence>MRSFFVLLLTLATVLACSSDVEAATSTSARSINKFESTFKRALRSETKTNVDTSEEEERIVPAPTWLTKFRVWKLKREAGFQLSKTPKQLQKEAEKAKKELLKEKKEYDQWLAAKISPETIYTKLGLTNLGAKASESSNFRRHQAYMKVFKDRAQAGGKDASWIRKWLINYRLGKLKSKAATEMTKADKQLVKEKEEYDRWLDAGFKPNYMYEKLGLKELGSKAPDSINYRRWQEYSKLWDDAKKANVAS</sequence>
<keyword evidence="6" id="KW-0175">Coiled coil</keyword>
<feature type="signal peptide" evidence="5">
    <location>
        <begin position="1"/>
        <end position="23"/>
    </location>
</feature>
<dbReference type="InParanoid" id="H3GZ88"/>